<dbReference type="PANTHER" id="PTHR42686:SF1">
    <property type="entry name" value="GH17980P-RELATED"/>
    <property type="match status" value="1"/>
</dbReference>
<dbReference type="SUPFAM" id="SSF51430">
    <property type="entry name" value="NAD(P)-linked oxidoreductase"/>
    <property type="match status" value="1"/>
</dbReference>
<dbReference type="Pfam" id="PF00248">
    <property type="entry name" value="Aldo_ket_red"/>
    <property type="match status" value="1"/>
</dbReference>
<reference evidence="2 3" key="1">
    <citation type="submission" date="2023-10" db="EMBL/GenBank/DDBJ databases">
        <title>Bacteria for the degradation of biodegradable plastic PBAT(Polybutylene adipate terephthalate).</title>
        <authorList>
            <person name="Weon H.-Y."/>
            <person name="Yeon J."/>
        </authorList>
    </citation>
    <scope>NUCLEOTIDE SEQUENCE [LARGE SCALE GENOMIC DNA]</scope>
    <source>
        <strain evidence="2 3">SBD 7-3</strain>
    </source>
</reference>
<name>A0ABZ0CQ79_9BURK</name>
<dbReference type="Gene3D" id="3.20.20.100">
    <property type="entry name" value="NADP-dependent oxidoreductase domain"/>
    <property type="match status" value="1"/>
</dbReference>
<organism evidence="2 3">
    <name type="scientific">Piscinibacter gummiphilus</name>
    <dbReference type="NCBI Taxonomy" id="946333"/>
    <lineage>
        <taxon>Bacteria</taxon>
        <taxon>Pseudomonadati</taxon>
        <taxon>Pseudomonadota</taxon>
        <taxon>Betaproteobacteria</taxon>
        <taxon>Burkholderiales</taxon>
        <taxon>Sphaerotilaceae</taxon>
        <taxon>Piscinibacter</taxon>
    </lineage>
</organism>
<dbReference type="PANTHER" id="PTHR42686">
    <property type="entry name" value="GH17980P-RELATED"/>
    <property type="match status" value="1"/>
</dbReference>
<evidence type="ECO:0000259" key="1">
    <source>
        <dbReference type="Pfam" id="PF00248"/>
    </source>
</evidence>
<protein>
    <submittedName>
        <fullName evidence="2">Aldo/keto reductase</fullName>
    </submittedName>
</protein>
<evidence type="ECO:0000313" key="2">
    <source>
        <dbReference type="EMBL" id="WOB07150.1"/>
    </source>
</evidence>
<dbReference type="EMBL" id="CP136336">
    <property type="protein sequence ID" value="WOB07150.1"/>
    <property type="molecule type" value="Genomic_DNA"/>
</dbReference>
<gene>
    <name evidence="2" type="ORF">RXV79_19790</name>
</gene>
<keyword evidence="3" id="KW-1185">Reference proteome</keyword>
<accession>A0ABZ0CQ79</accession>
<dbReference type="InterPro" id="IPR020471">
    <property type="entry name" value="AKR"/>
</dbReference>
<dbReference type="InterPro" id="IPR036812">
    <property type="entry name" value="NAD(P)_OxRdtase_dom_sf"/>
</dbReference>
<evidence type="ECO:0000313" key="3">
    <source>
        <dbReference type="Proteomes" id="UP001303946"/>
    </source>
</evidence>
<dbReference type="Proteomes" id="UP001303946">
    <property type="component" value="Chromosome"/>
</dbReference>
<feature type="domain" description="NADP-dependent oxidoreductase" evidence="1">
    <location>
        <begin position="20"/>
        <end position="315"/>
    </location>
</feature>
<dbReference type="InterPro" id="IPR023210">
    <property type="entry name" value="NADP_OxRdtase_dom"/>
</dbReference>
<proteinExistence type="predicted"/>
<dbReference type="RefSeq" id="WP_316699824.1">
    <property type="nucleotide sequence ID" value="NZ_CP136336.1"/>
</dbReference>
<sequence>MKHTDRRRLPRADLSVPVFGLGCAQLGGLFQPMTDAGAQALVQAAWDKGIRFFDTAPYYGYTLSERRLGAALARHPRGDHLLSTKVGRVMVPDASVRPGDDGFAEPLPFRPHYDYSHAGVMRSFDDSLQRLGVAQVDILFVHDIGRVTHGERHAHHWEQLTRGGGFRALETLRREGRVRAIGLGVNEWEIVRDALQEADLDVSMLAGRYTLLEQQSLSPLLDESARRGHAIVVAGPFNSGVLAGSGHFNYGRAPEAVLARVAALEAVCREFEVPLPAAALQFPLAHPAVVSCMAGAHDAAQLRQNIAWLQEPVPDALWLALRDRGLVDERAPLPLSGQ</sequence>